<dbReference type="InterPro" id="IPR013430">
    <property type="entry name" value="Toxin_antidote_HigA"/>
</dbReference>
<dbReference type="SUPFAM" id="SSF47413">
    <property type="entry name" value="lambda repressor-like DNA-binding domains"/>
    <property type="match status" value="1"/>
</dbReference>
<gene>
    <name evidence="4" type="ORF">ABJI51_35765</name>
</gene>
<reference evidence="4 5" key="1">
    <citation type="submission" date="2024-05" db="EMBL/GenBank/DDBJ databases">
        <authorList>
            <person name="Zhao H."/>
            <person name="Xu Y."/>
            <person name="Lin S."/>
            <person name="Spain J.C."/>
            <person name="Zhou N.-Y."/>
        </authorList>
    </citation>
    <scope>NUCLEOTIDE SEQUENCE [LARGE SCALE GENOMIC DNA]</scope>
    <source>
        <strain evidence="4 5">NEAU-NG30</strain>
    </source>
</reference>
<evidence type="ECO:0000313" key="4">
    <source>
        <dbReference type="EMBL" id="MEQ0564463.1"/>
    </source>
</evidence>
<accession>A0ABV0LQ84</accession>
<name>A0ABV0LQ84_9PSEU</name>
<evidence type="ECO:0000313" key="5">
    <source>
        <dbReference type="Proteomes" id="UP001440984"/>
    </source>
</evidence>
<comment type="similarity">
    <text evidence="1">Belongs to the short-chain fatty acyl-CoA assimilation regulator (ScfR) family.</text>
</comment>
<dbReference type="Gene3D" id="1.10.260.40">
    <property type="entry name" value="lambda repressor-like DNA-binding domains"/>
    <property type="match status" value="1"/>
</dbReference>
<dbReference type="SMART" id="SM00530">
    <property type="entry name" value="HTH_XRE"/>
    <property type="match status" value="1"/>
</dbReference>
<dbReference type="Pfam" id="PF01381">
    <property type="entry name" value="HTH_3"/>
    <property type="match status" value="1"/>
</dbReference>
<dbReference type="Proteomes" id="UP001440984">
    <property type="component" value="Unassembled WGS sequence"/>
</dbReference>
<dbReference type="RefSeq" id="WP_348955521.1">
    <property type="nucleotide sequence ID" value="NZ_JBDZYD010000015.1"/>
</dbReference>
<organism evidence="4 5">
    <name type="scientific">Amycolatopsis melonis</name>
    <dbReference type="NCBI Taxonomy" id="3156488"/>
    <lineage>
        <taxon>Bacteria</taxon>
        <taxon>Bacillati</taxon>
        <taxon>Actinomycetota</taxon>
        <taxon>Actinomycetes</taxon>
        <taxon>Pseudonocardiales</taxon>
        <taxon>Pseudonocardiaceae</taxon>
        <taxon>Amycolatopsis</taxon>
    </lineage>
</organism>
<comment type="caution">
    <text evidence="4">The sequence shown here is derived from an EMBL/GenBank/DDBJ whole genome shotgun (WGS) entry which is preliminary data.</text>
</comment>
<dbReference type="EMBL" id="JBDZYD010000015">
    <property type="protein sequence ID" value="MEQ0564463.1"/>
    <property type="molecule type" value="Genomic_DNA"/>
</dbReference>
<evidence type="ECO:0000256" key="1">
    <source>
        <dbReference type="ARBA" id="ARBA00007227"/>
    </source>
</evidence>
<protein>
    <submittedName>
        <fullName evidence="4">HigA family addiction module antitoxin</fullName>
    </submittedName>
</protein>
<dbReference type="PANTHER" id="PTHR36924">
    <property type="entry name" value="ANTITOXIN HIGA-1"/>
    <property type="match status" value="1"/>
</dbReference>
<dbReference type="InterPro" id="IPR010982">
    <property type="entry name" value="Lambda_DNA-bd_dom_sf"/>
</dbReference>
<dbReference type="InterPro" id="IPR001387">
    <property type="entry name" value="Cro/C1-type_HTH"/>
</dbReference>
<dbReference type="InterPro" id="IPR010359">
    <property type="entry name" value="IrrE_HExxH"/>
</dbReference>
<evidence type="ECO:0000259" key="3">
    <source>
        <dbReference type="PROSITE" id="PS50943"/>
    </source>
</evidence>
<dbReference type="PANTHER" id="PTHR36924:SF1">
    <property type="entry name" value="ANTITOXIN HIGA-1"/>
    <property type="match status" value="1"/>
</dbReference>
<keyword evidence="2" id="KW-0238">DNA-binding</keyword>
<dbReference type="CDD" id="cd00093">
    <property type="entry name" value="HTH_XRE"/>
    <property type="match status" value="1"/>
</dbReference>
<dbReference type="PROSITE" id="PS50943">
    <property type="entry name" value="HTH_CROC1"/>
    <property type="match status" value="1"/>
</dbReference>
<dbReference type="NCBIfam" id="TIGR02607">
    <property type="entry name" value="antidote_HigA"/>
    <property type="match status" value="1"/>
</dbReference>
<proteinExistence type="inferred from homology"/>
<keyword evidence="5" id="KW-1185">Reference proteome</keyword>
<evidence type="ECO:0000256" key="2">
    <source>
        <dbReference type="ARBA" id="ARBA00023125"/>
    </source>
</evidence>
<dbReference type="Pfam" id="PF06114">
    <property type="entry name" value="Peptidase_M78"/>
    <property type="match status" value="1"/>
</dbReference>
<feature type="domain" description="HTH cro/C1-type" evidence="3">
    <location>
        <begin position="22"/>
        <end position="76"/>
    </location>
</feature>
<sequence length="387" mass="43309">MTTPAGTYPYRPETPPHPGEILKEQLDGQRVSQADLARRAGLSTKHVNQIVQGVVALSPDIAVRLERATGISAETWNRLEAIWQTHQSVVEDQRKLAGEISWVGKFPLAFLKRMGVLRDTSQSLANLQLILSFFGVASPDVAERAWREYRLAFRRSELVEGDGYSIAAWLRVCEVRARGIECEPFSRERLIASIPQMRKLTLQEPASWQVELPRLCSTLGIALVFIPALKNTHLSGVTRWLAPDKVMIGLSDRFKTDDTFWFSFFHELAHVLLHGKRLTFLDHGIEPGESGEIDLSPMFLHGDSKVPGASTDSEREADKFAQNSLIPEQKLQKFLDSSAAVTEQTIRAFAHEVGVAPSVVVGRLQHEGIVPWSFGRKLKTVVRFDVL</sequence>